<feature type="transmembrane region" description="Helical" evidence="2">
    <location>
        <begin position="28"/>
        <end position="48"/>
    </location>
</feature>
<dbReference type="Proteomes" id="UP000663203">
    <property type="component" value="Chromosome"/>
</dbReference>
<dbReference type="KEGG" id="hakz:J0X25_05385"/>
<gene>
    <name evidence="3" type="ORF">J0X25_05385</name>
</gene>
<dbReference type="RefSeq" id="WP_207290122.1">
    <property type="nucleotide sequence ID" value="NZ_CP071462.1"/>
</dbReference>
<dbReference type="Gene3D" id="2.120.10.30">
    <property type="entry name" value="TolB, C-terminal domain"/>
    <property type="match status" value="1"/>
</dbReference>
<sequence length="482" mass="53313">MSERSSDALAGARSGLSRFRSALSRNSLRIVFLVIILLSAAAVVSASMGNELSTASQEEVPEAPATENHTVVTESGRAGTITVYSPDGEVRYYDNSRTKYFDADPVEGDPMTIEYTATDTIHSEGPTCTDPPCALNVIERVDLEAENPEPEVVYERYDYKETAGEWHDADRINETHVVVADIVADQVFVVNTETEVVDWLWDAQSDFPVEEAGPYPEDWAHINDVEYIDEEGDPNDGRIMASLRNQDQVVFLDREEGLVEDWTLGSENEYDVQYEQHNPDYIPESQGGPAVVVADSENGRVQEFQREDGEWTRTWEWQDDVIQWPRDVDRLPNGHTLIADSHGNRVIEVDESGEIVWEVGSTLPYEAERLETGAESEGGQSAQALGLESRTDDDSGGGGGGGDDGLFGFDPLGWAGDVLENILPHRVHNGLLFATPIWMGANEFAAIGIALLAGLAWLGLEITWQLRDAGVRFRLPFYRQGD</sequence>
<organism evidence="3 4">
    <name type="scientific">Haloterrigena alkaliphila</name>
    <dbReference type="NCBI Taxonomy" id="2816475"/>
    <lineage>
        <taxon>Archaea</taxon>
        <taxon>Methanobacteriati</taxon>
        <taxon>Methanobacteriota</taxon>
        <taxon>Stenosarchaea group</taxon>
        <taxon>Halobacteria</taxon>
        <taxon>Halobacteriales</taxon>
        <taxon>Natrialbaceae</taxon>
        <taxon>Haloterrigena</taxon>
    </lineage>
</organism>
<accession>A0A8A2VFV5</accession>
<dbReference type="GeneID" id="63186716"/>
<keyword evidence="2" id="KW-0472">Membrane</keyword>
<dbReference type="GO" id="GO:0004062">
    <property type="term" value="F:aryl sulfotransferase activity"/>
    <property type="evidence" value="ECO:0007669"/>
    <property type="project" value="InterPro"/>
</dbReference>
<proteinExistence type="predicted"/>
<dbReference type="InterPro" id="IPR010262">
    <property type="entry name" value="Arylsulfotransferase_bact"/>
</dbReference>
<dbReference type="PANTHER" id="PTHR35340">
    <property type="entry name" value="PQQ ENZYME REPEAT PROTEIN-RELATED"/>
    <property type="match status" value="1"/>
</dbReference>
<name>A0A8A2VFV5_9EURY</name>
<keyword evidence="2" id="KW-0812">Transmembrane</keyword>
<reference evidence="3 4" key="1">
    <citation type="submission" date="2021-03" db="EMBL/GenBank/DDBJ databases">
        <title>Haloterrigena longa sp. nov. and Haloterrigena limicola sp. nov., extremely halophilic archaea isolated from a salt lake.</title>
        <authorList>
            <person name="Henglin C."/>
        </authorList>
    </citation>
    <scope>NUCLEOTIDE SEQUENCE [LARGE SCALE GENOMIC DNA]</scope>
    <source>
        <strain evidence="3 4">KZCA68</strain>
    </source>
</reference>
<dbReference type="AlphaFoldDB" id="A0A8A2VFV5"/>
<feature type="region of interest" description="Disordered" evidence="1">
    <location>
        <begin position="55"/>
        <end position="79"/>
    </location>
</feature>
<feature type="transmembrane region" description="Helical" evidence="2">
    <location>
        <begin position="444"/>
        <end position="464"/>
    </location>
</feature>
<dbReference type="SUPFAM" id="SSF101898">
    <property type="entry name" value="NHL repeat"/>
    <property type="match status" value="1"/>
</dbReference>
<protein>
    <submittedName>
        <fullName evidence="3">Aryl-sulfate sulfotransferase</fullName>
    </submittedName>
</protein>
<keyword evidence="2" id="KW-1133">Transmembrane helix</keyword>
<dbReference type="InterPro" id="IPR011042">
    <property type="entry name" value="6-blade_b-propeller_TolB-like"/>
</dbReference>
<evidence type="ECO:0000313" key="4">
    <source>
        <dbReference type="Proteomes" id="UP000663203"/>
    </source>
</evidence>
<dbReference type="PANTHER" id="PTHR35340:SF5">
    <property type="entry name" value="ASST-DOMAIN-CONTAINING PROTEIN"/>
    <property type="match status" value="1"/>
</dbReference>
<evidence type="ECO:0000313" key="3">
    <source>
        <dbReference type="EMBL" id="QSX00402.1"/>
    </source>
</evidence>
<evidence type="ECO:0000256" key="2">
    <source>
        <dbReference type="SAM" id="Phobius"/>
    </source>
</evidence>
<dbReference type="InterPro" id="IPR053143">
    <property type="entry name" value="Arylsulfate_ST"/>
</dbReference>
<evidence type="ECO:0000256" key="1">
    <source>
        <dbReference type="SAM" id="MobiDB-lite"/>
    </source>
</evidence>
<dbReference type="Pfam" id="PF05935">
    <property type="entry name" value="Arylsulfotrans"/>
    <property type="match status" value="1"/>
</dbReference>
<dbReference type="EMBL" id="CP071462">
    <property type="protein sequence ID" value="QSX00402.1"/>
    <property type="molecule type" value="Genomic_DNA"/>
</dbReference>
<keyword evidence="4" id="KW-1185">Reference proteome</keyword>